<organism evidence="1 2">
    <name type="scientific">Saccharopolyspora gregorii</name>
    <dbReference type="NCBI Taxonomy" id="33914"/>
    <lineage>
        <taxon>Bacteria</taxon>
        <taxon>Bacillati</taxon>
        <taxon>Actinomycetota</taxon>
        <taxon>Actinomycetes</taxon>
        <taxon>Pseudonocardiales</taxon>
        <taxon>Pseudonocardiaceae</taxon>
        <taxon>Saccharopolyspora</taxon>
    </lineage>
</organism>
<proteinExistence type="predicted"/>
<comment type="caution">
    <text evidence="1">The sequence shown here is derived from an EMBL/GenBank/DDBJ whole genome shotgun (WGS) entry which is preliminary data.</text>
</comment>
<evidence type="ECO:0000313" key="2">
    <source>
        <dbReference type="Proteomes" id="UP001500483"/>
    </source>
</evidence>
<dbReference type="RefSeq" id="WP_344930330.1">
    <property type="nucleotide sequence ID" value="NZ_BAAAYK010000038.1"/>
</dbReference>
<dbReference type="EMBL" id="BAAAYK010000038">
    <property type="protein sequence ID" value="GAA3363318.1"/>
    <property type="molecule type" value="Genomic_DNA"/>
</dbReference>
<accession>A0ABP6RYF1</accession>
<protein>
    <recommendedName>
        <fullName evidence="3">WXG100 family type VII secretion target</fullName>
    </recommendedName>
</protein>
<gene>
    <name evidence="1" type="ORF">GCM10020366_54750</name>
</gene>
<evidence type="ECO:0008006" key="3">
    <source>
        <dbReference type="Google" id="ProtNLM"/>
    </source>
</evidence>
<sequence length="101" mass="10274">MAGIRIETDELVARADALRAAGELVREVGRGLGDAPGGADFGEWGEAAAESYDGLAGALRERIFGLGHAVADAGDELTAVVERHATGDAEHAAGFGREGEA</sequence>
<keyword evidence="2" id="KW-1185">Reference proteome</keyword>
<reference evidence="2" key="1">
    <citation type="journal article" date="2019" name="Int. J. Syst. Evol. Microbiol.">
        <title>The Global Catalogue of Microorganisms (GCM) 10K type strain sequencing project: providing services to taxonomists for standard genome sequencing and annotation.</title>
        <authorList>
            <consortium name="The Broad Institute Genomics Platform"/>
            <consortium name="The Broad Institute Genome Sequencing Center for Infectious Disease"/>
            <person name="Wu L."/>
            <person name="Ma J."/>
        </authorList>
    </citation>
    <scope>NUCLEOTIDE SEQUENCE [LARGE SCALE GENOMIC DNA]</scope>
    <source>
        <strain evidence="2">JCM 9687</strain>
    </source>
</reference>
<name>A0ABP6RYF1_9PSEU</name>
<evidence type="ECO:0000313" key="1">
    <source>
        <dbReference type="EMBL" id="GAA3363318.1"/>
    </source>
</evidence>
<dbReference type="Proteomes" id="UP001500483">
    <property type="component" value="Unassembled WGS sequence"/>
</dbReference>